<dbReference type="Proteomes" id="UP001320972">
    <property type="component" value="Unassembled WGS sequence"/>
</dbReference>
<dbReference type="Pfam" id="PF01266">
    <property type="entry name" value="DAO"/>
    <property type="match status" value="1"/>
</dbReference>
<sequence>MSEDDIVTDDSDPELAVGADAFQQPGAGLEVAVVGGGAVGATAAYDLARQGTDVTLYDRGSIASGSSGRAAGICYDAFADGLDAEIAGDAIERFRDLSGDETFPFVECPYVWLAREGDDRHADAIREQVSRMQDHGVIAFEMDAEELADRFPSLRTDDVAVAGIAGAAGYTDPAQYTACLAAAANGAGATLETKTPVEIRTDPPRVVPVDDPDQAHAVDAVLVAAGAHSRRVLETAGLSIAMKPYRVQALVAAGDLTEPMCYDATGEFYVRPHPDGVLAGDGTEEIEADPDEWDRNADDGFAAGLADRVVHRFPDLDSSTSAIDRSWAGLCTATPDRDPLVGELADGIYVATGFHGHGFMRAPAIGERVAGQILGLPKTESGAETALEAFDPTRFDGDETFEIVEGMTVDERDFA</sequence>
<keyword evidence="1" id="KW-0560">Oxidoreductase</keyword>
<proteinExistence type="predicted"/>
<dbReference type="RefSeq" id="WP_338008967.1">
    <property type="nucleotide sequence ID" value="NZ_JAOPKB010000016.1"/>
</dbReference>
<dbReference type="PANTHER" id="PTHR13847">
    <property type="entry name" value="SARCOSINE DEHYDROGENASE-RELATED"/>
    <property type="match status" value="1"/>
</dbReference>
<keyword evidence="4" id="KW-1185">Reference proteome</keyword>
<organism evidence="3 4">
    <name type="scientific">Natronoglomus mannanivorans</name>
    <dbReference type="NCBI Taxonomy" id="2979990"/>
    <lineage>
        <taxon>Archaea</taxon>
        <taxon>Methanobacteriati</taxon>
        <taxon>Methanobacteriota</taxon>
        <taxon>Stenosarchaea group</taxon>
        <taxon>Halobacteria</taxon>
        <taxon>Halobacteriales</taxon>
        <taxon>Natrialbaceae</taxon>
        <taxon>Natronoglomus</taxon>
    </lineage>
</organism>
<evidence type="ECO:0000256" key="1">
    <source>
        <dbReference type="ARBA" id="ARBA00023002"/>
    </source>
</evidence>
<comment type="caution">
    <text evidence="3">The sequence shown here is derived from an EMBL/GenBank/DDBJ whole genome shotgun (WGS) entry which is preliminary data.</text>
</comment>
<evidence type="ECO:0000313" key="4">
    <source>
        <dbReference type="Proteomes" id="UP001320972"/>
    </source>
</evidence>
<evidence type="ECO:0000313" key="3">
    <source>
        <dbReference type="EMBL" id="MCU4975121.1"/>
    </source>
</evidence>
<dbReference type="EMBL" id="JAOPKB010000016">
    <property type="protein sequence ID" value="MCU4975121.1"/>
    <property type="molecule type" value="Genomic_DNA"/>
</dbReference>
<reference evidence="3 4" key="1">
    <citation type="submission" date="2022-09" db="EMBL/GenBank/DDBJ databases">
        <title>Enrichment on poylsaccharides allowed isolation of novel metabolic and taxonomic groups of Haloarchaea.</title>
        <authorList>
            <person name="Sorokin D.Y."/>
            <person name="Elcheninov A.G."/>
            <person name="Khizhniak T.V."/>
            <person name="Kolganova T.V."/>
            <person name="Kublanov I.V."/>
        </authorList>
    </citation>
    <scope>NUCLEOTIDE SEQUENCE [LARGE SCALE GENOMIC DNA]</scope>
    <source>
        <strain evidence="3 4">AArc-m2/3/4</strain>
    </source>
</reference>
<dbReference type="InterPro" id="IPR036188">
    <property type="entry name" value="FAD/NAD-bd_sf"/>
</dbReference>
<gene>
    <name evidence="3" type="ORF">OB955_20690</name>
</gene>
<name>A0ABT2QJT4_9EURY</name>
<dbReference type="SUPFAM" id="SSF51905">
    <property type="entry name" value="FAD/NAD(P)-binding domain"/>
    <property type="match status" value="1"/>
</dbReference>
<dbReference type="Gene3D" id="3.50.50.60">
    <property type="entry name" value="FAD/NAD(P)-binding domain"/>
    <property type="match status" value="1"/>
</dbReference>
<dbReference type="PANTHER" id="PTHR13847:SF287">
    <property type="entry name" value="FAD-DEPENDENT OXIDOREDUCTASE DOMAIN-CONTAINING PROTEIN 1"/>
    <property type="match status" value="1"/>
</dbReference>
<dbReference type="InterPro" id="IPR006076">
    <property type="entry name" value="FAD-dep_OxRdtase"/>
</dbReference>
<protein>
    <submittedName>
        <fullName evidence="3">FAD-binding oxidoreductase</fullName>
    </submittedName>
</protein>
<evidence type="ECO:0000259" key="2">
    <source>
        <dbReference type="Pfam" id="PF01266"/>
    </source>
</evidence>
<dbReference type="Gene3D" id="3.30.9.10">
    <property type="entry name" value="D-Amino Acid Oxidase, subunit A, domain 2"/>
    <property type="match status" value="1"/>
</dbReference>
<accession>A0ABT2QJT4</accession>
<feature type="domain" description="FAD dependent oxidoreductase" evidence="2">
    <location>
        <begin position="31"/>
        <end position="370"/>
    </location>
</feature>